<dbReference type="Pfam" id="PF00768">
    <property type="entry name" value="Peptidase_S11"/>
    <property type="match status" value="1"/>
</dbReference>
<feature type="transmembrane region" description="Helical" evidence="17">
    <location>
        <begin position="487"/>
        <end position="513"/>
    </location>
</feature>
<comment type="similarity">
    <text evidence="3 15">Belongs to the peptidase S11 family.</text>
</comment>
<evidence type="ECO:0000256" key="15">
    <source>
        <dbReference type="RuleBase" id="RU004016"/>
    </source>
</evidence>
<dbReference type="EMBL" id="JAJEQM010000015">
    <property type="protein sequence ID" value="MCC2211258.1"/>
    <property type="molecule type" value="Genomic_DNA"/>
</dbReference>
<evidence type="ECO:0000256" key="18">
    <source>
        <dbReference type="SAM" id="SignalP"/>
    </source>
</evidence>
<dbReference type="SUPFAM" id="SSF56601">
    <property type="entry name" value="beta-lactamase/transpeptidase-like"/>
    <property type="match status" value="1"/>
</dbReference>
<dbReference type="GO" id="GO:0008360">
    <property type="term" value="P:regulation of cell shape"/>
    <property type="evidence" value="ECO:0007669"/>
    <property type="project" value="UniProtKB-KW"/>
</dbReference>
<keyword evidence="9" id="KW-0133">Cell shape</keyword>
<dbReference type="PRINTS" id="PR00725">
    <property type="entry name" value="DADACBPTASE1"/>
</dbReference>
<evidence type="ECO:0000256" key="7">
    <source>
        <dbReference type="ARBA" id="ARBA00022729"/>
    </source>
</evidence>
<feature type="active site" description="Proton acceptor" evidence="13">
    <location>
        <position position="160"/>
    </location>
</feature>
<proteinExistence type="inferred from homology"/>
<dbReference type="InterPro" id="IPR001967">
    <property type="entry name" value="Peptidase_S11_N"/>
</dbReference>
<feature type="active site" description="Acyl-ester intermediate" evidence="13">
    <location>
        <position position="157"/>
    </location>
</feature>
<evidence type="ECO:0000256" key="10">
    <source>
        <dbReference type="ARBA" id="ARBA00022984"/>
    </source>
</evidence>
<name>A0AAE3E086_9FIRM</name>
<keyword evidence="17" id="KW-1133">Transmembrane helix</keyword>
<feature type="compositionally biased region" description="Low complexity" evidence="16">
    <location>
        <begin position="36"/>
        <end position="52"/>
    </location>
</feature>
<evidence type="ECO:0000313" key="20">
    <source>
        <dbReference type="EMBL" id="MCC2211258.1"/>
    </source>
</evidence>
<feature type="domain" description="Peptidase S11 D-Ala-D-Ala carboxypeptidase A C-terminal" evidence="19">
    <location>
        <begin position="385"/>
        <end position="478"/>
    </location>
</feature>
<organism evidence="20 21">
    <name type="scientific">Hominilimicola fabiformis</name>
    <dbReference type="NCBI Taxonomy" id="2885356"/>
    <lineage>
        <taxon>Bacteria</taxon>
        <taxon>Bacillati</taxon>
        <taxon>Bacillota</taxon>
        <taxon>Clostridia</taxon>
        <taxon>Eubacteriales</taxon>
        <taxon>Oscillospiraceae</taxon>
        <taxon>Hominilimicola</taxon>
    </lineage>
</organism>
<evidence type="ECO:0000256" key="2">
    <source>
        <dbReference type="ARBA" id="ARBA00004752"/>
    </source>
</evidence>
<feature type="compositionally biased region" description="Basic and acidic residues" evidence="16">
    <location>
        <begin position="550"/>
        <end position="560"/>
    </location>
</feature>
<keyword evidence="11" id="KW-0961">Cell wall biogenesis/degradation</keyword>
<dbReference type="Pfam" id="PF07943">
    <property type="entry name" value="PBP5_C"/>
    <property type="match status" value="1"/>
</dbReference>
<evidence type="ECO:0000256" key="14">
    <source>
        <dbReference type="PIRSR" id="PIRSR618044-2"/>
    </source>
</evidence>
<feature type="region of interest" description="Disordered" evidence="16">
    <location>
        <begin position="521"/>
        <end position="568"/>
    </location>
</feature>
<evidence type="ECO:0000256" key="11">
    <source>
        <dbReference type="ARBA" id="ARBA00023316"/>
    </source>
</evidence>
<keyword evidence="21" id="KW-1185">Reference proteome</keyword>
<feature type="binding site" evidence="14">
    <location>
        <position position="330"/>
    </location>
    <ligand>
        <name>substrate</name>
    </ligand>
</feature>
<dbReference type="PANTHER" id="PTHR21581">
    <property type="entry name" value="D-ALANYL-D-ALANINE CARBOXYPEPTIDASE"/>
    <property type="match status" value="1"/>
</dbReference>
<evidence type="ECO:0000256" key="8">
    <source>
        <dbReference type="ARBA" id="ARBA00022801"/>
    </source>
</evidence>
<feature type="compositionally biased region" description="Basic residues" evidence="16">
    <location>
        <begin position="521"/>
        <end position="532"/>
    </location>
</feature>
<dbReference type="GO" id="GO:0009252">
    <property type="term" value="P:peptidoglycan biosynthetic process"/>
    <property type="evidence" value="ECO:0007669"/>
    <property type="project" value="UniProtKB-KW"/>
</dbReference>
<feature type="chain" id="PRO_5042254503" description="serine-type D-Ala-D-Ala carboxypeptidase" evidence="18">
    <location>
        <begin position="26"/>
        <end position="568"/>
    </location>
</feature>
<dbReference type="Proteomes" id="UP001198242">
    <property type="component" value="Unassembled WGS sequence"/>
</dbReference>
<feature type="compositionally biased region" description="Low complexity" evidence="16">
    <location>
        <begin position="64"/>
        <end position="105"/>
    </location>
</feature>
<dbReference type="InterPro" id="IPR015956">
    <property type="entry name" value="Peniciliin-bd_prot_C_sf"/>
</dbReference>
<keyword evidence="5 20" id="KW-0121">Carboxypeptidase</keyword>
<dbReference type="GO" id="GO:0071555">
    <property type="term" value="P:cell wall organization"/>
    <property type="evidence" value="ECO:0007669"/>
    <property type="project" value="UniProtKB-KW"/>
</dbReference>
<keyword evidence="17" id="KW-0812">Transmembrane</keyword>
<evidence type="ECO:0000256" key="17">
    <source>
        <dbReference type="SAM" id="Phobius"/>
    </source>
</evidence>
<comment type="catalytic activity">
    <reaction evidence="12">
        <text>Preferential cleavage: (Ac)2-L-Lys-D-Ala-|-D-Ala. Also transpeptidation of peptidyl-alanyl moieties that are N-acyl substituents of D-alanine.</text>
        <dbReference type="EC" id="3.4.16.4"/>
    </reaction>
</comment>
<accession>A0AAE3E086</accession>
<keyword evidence="6" id="KW-0645">Protease</keyword>
<comment type="pathway">
    <text evidence="2">Cell wall biogenesis; peptidoglycan biosynthesis.</text>
</comment>
<keyword evidence="17" id="KW-0472">Membrane</keyword>
<dbReference type="PANTHER" id="PTHR21581:SF33">
    <property type="entry name" value="D-ALANYL-D-ALANINE CARBOXYPEPTIDASE DACB"/>
    <property type="match status" value="1"/>
</dbReference>
<evidence type="ECO:0000256" key="4">
    <source>
        <dbReference type="ARBA" id="ARBA00012448"/>
    </source>
</evidence>
<evidence type="ECO:0000256" key="3">
    <source>
        <dbReference type="ARBA" id="ARBA00007164"/>
    </source>
</evidence>
<feature type="compositionally biased region" description="Polar residues" evidence="16">
    <location>
        <begin position="533"/>
        <end position="549"/>
    </location>
</feature>
<dbReference type="Gene3D" id="2.60.410.10">
    <property type="entry name" value="D-Ala-D-Ala carboxypeptidase, C-terminal domain"/>
    <property type="match status" value="1"/>
</dbReference>
<evidence type="ECO:0000313" key="21">
    <source>
        <dbReference type="Proteomes" id="UP001198242"/>
    </source>
</evidence>
<sequence length="568" mass="62427">MKKKRLISLLLAAFITVMPLSFSFAAPTPEPTADNTTSTVTSPDGTTRTVTSDGNDVKSTPKATESTDTSSDTETTSATETPSDTSSDTSSTSDTTSQSDTDTTSQNANSLPDGVTMEDPSLTPPNVQYAQSALLMDMASGRVLYSKNLDERVYPASTTKIMTAILALEMGNMDDTVTATYDALKSITLEDSHMGILTGEELTLDQLVKGMLVYSANDAANVIAIHIAGSLDAFVDLMNQKAQELGMTGTHFVNPCGSHDDNHYTTARDLAILSKYAMKNDQFREIVKMPIYKIPATNKYASERILVNTNLFLGTSRSTYYYYPPAIGIKTGHTSQAGYCLVSAASYNDTEFLAIVMNCKNVDTKEQAYSYIDSKALFNFGFDNYTHQPLAAVGDIVSDSKVYEAKQDMRVAVTVENDVSALIPSGEGNAEQITTNIDMPEKLEAPITKGDVLGTVTYSYKGIEVGSANLIATNDVERNNILHVFHLVLKVITSPFFFIPAILLILLIMYARYQKKKRERQRRIQQLKKNRQRSSSENETGTRTPNRNASRTERIDRETKGSNSRYRR</sequence>
<feature type="active site" evidence="13">
    <location>
        <position position="215"/>
    </location>
</feature>
<evidence type="ECO:0000256" key="1">
    <source>
        <dbReference type="ARBA" id="ARBA00003217"/>
    </source>
</evidence>
<evidence type="ECO:0000256" key="16">
    <source>
        <dbReference type="SAM" id="MobiDB-lite"/>
    </source>
</evidence>
<dbReference type="InterPro" id="IPR018044">
    <property type="entry name" value="Peptidase_S11"/>
</dbReference>
<dbReference type="AlphaFoldDB" id="A0AAE3E086"/>
<dbReference type="InterPro" id="IPR012338">
    <property type="entry name" value="Beta-lactam/transpept-like"/>
</dbReference>
<evidence type="ECO:0000256" key="5">
    <source>
        <dbReference type="ARBA" id="ARBA00022645"/>
    </source>
</evidence>
<protein>
    <recommendedName>
        <fullName evidence="4">serine-type D-Ala-D-Ala carboxypeptidase</fullName>
        <ecNumber evidence="4">3.4.16.4</ecNumber>
    </recommendedName>
</protein>
<evidence type="ECO:0000256" key="13">
    <source>
        <dbReference type="PIRSR" id="PIRSR618044-1"/>
    </source>
</evidence>
<dbReference type="InterPro" id="IPR012907">
    <property type="entry name" value="Peptidase_S11_C"/>
</dbReference>
<evidence type="ECO:0000256" key="6">
    <source>
        <dbReference type="ARBA" id="ARBA00022670"/>
    </source>
</evidence>
<dbReference type="SMART" id="SM00936">
    <property type="entry name" value="PBP5_C"/>
    <property type="match status" value="1"/>
</dbReference>
<keyword evidence="7 18" id="KW-0732">Signal</keyword>
<comment type="function">
    <text evidence="1">Removes C-terminal D-alanyl residues from sugar-peptide cell wall precursors.</text>
</comment>
<keyword evidence="8" id="KW-0378">Hydrolase</keyword>
<dbReference type="GO" id="GO:0006508">
    <property type="term" value="P:proteolysis"/>
    <property type="evidence" value="ECO:0007669"/>
    <property type="project" value="UniProtKB-KW"/>
</dbReference>
<dbReference type="RefSeq" id="WP_022230623.1">
    <property type="nucleotide sequence ID" value="NZ_JAJEQM010000015.1"/>
</dbReference>
<comment type="caution">
    <text evidence="20">The sequence shown here is derived from an EMBL/GenBank/DDBJ whole genome shotgun (WGS) entry which is preliminary data.</text>
</comment>
<reference evidence="20 21" key="1">
    <citation type="submission" date="2021-10" db="EMBL/GenBank/DDBJ databases">
        <title>Anaerobic single-cell dispensing facilitates the cultivation of human gut bacteria.</title>
        <authorList>
            <person name="Afrizal A."/>
        </authorList>
    </citation>
    <scope>NUCLEOTIDE SEQUENCE [LARGE SCALE GENOMIC DNA]</scope>
    <source>
        <strain evidence="20 21">CLA-AA-H232</strain>
    </source>
</reference>
<dbReference type="EC" id="3.4.16.4" evidence="4"/>
<evidence type="ECO:0000259" key="19">
    <source>
        <dbReference type="SMART" id="SM00936"/>
    </source>
</evidence>
<feature type="region of interest" description="Disordered" evidence="16">
    <location>
        <begin position="28"/>
        <end position="125"/>
    </location>
</feature>
<keyword evidence="10" id="KW-0573">Peptidoglycan synthesis</keyword>
<gene>
    <name evidence="20" type="ORF">LKE05_10715</name>
</gene>
<feature type="signal peptide" evidence="18">
    <location>
        <begin position="1"/>
        <end position="25"/>
    </location>
</feature>
<evidence type="ECO:0000256" key="9">
    <source>
        <dbReference type="ARBA" id="ARBA00022960"/>
    </source>
</evidence>
<dbReference type="SUPFAM" id="SSF69189">
    <property type="entry name" value="Penicillin-binding protein associated domain"/>
    <property type="match status" value="1"/>
</dbReference>
<evidence type="ECO:0000256" key="12">
    <source>
        <dbReference type="ARBA" id="ARBA00034000"/>
    </source>
</evidence>
<dbReference type="GO" id="GO:0009002">
    <property type="term" value="F:serine-type D-Ala-D-Ala carboxypeptidase activity"/>
    <property type="evidence" value="ECO:0007669"/>
    <property type="project" value="UniProtKB-EC"/>
</dbReference>
<feature type="compositionally biased region" description="Polar residues" evidence="16">
    <location>
        <begin position="53"/>
        <end position="63"/>
    </location>
</feature>
<dbReference type="InterPro" id="IPR037167">
    <property type="entry name" value="Peptidase_S11_C_sf"/>
</dbReference>
<dbReference type="Gene3D" id="3.40.710.10">
    <property type="entry name" value="DD-peptidase/beta-lactamase superfamily"/>
    <property type="match status" value="1"/>
</dbReference>